<feature type="region of interest" description="Disordered" evidence="10">
    <location>
        <begin position="834"/>
        <end position="854"/>
    </location>
</feature>
<reference evidence="13 14" key="1">
    <citation type="submission" date="2024-04" db="EMBL/GenBank/DDBJ databases">
        <authorList>
            <person name="Rising A."/>
            <person name="Reimegard J."/>
            <person name="Sonavane S."/>
            <person name="Akerstrom W."/>
            <person name="Nylinder S."/>
            <person name="Hedman E."/>
            <person name="Kallberg Y."/>
        </authorList>
    </citation>
    <scope>NUCLEOTIDE SEQUENCE [LARGE SCALE GENOMIC DNA]</scope>
</reference>
<dbReference type="InterPro" id="IPR050866">
    <property type="entry name" value="CNG_cation_channel"/>
</dbReference>
<dbReference type="GO" id="GO:0005886">
    <property type="term" value="C:plasma membrane"/>
    <property type="evidence" value="ECO:0007669"/>
    <property type="project" value="TreeGrafter"/>
</dbReference>
<dbReference type="Gene3D" id="1.10.287.630">
    <property type="entry name" value="Helix hairpin bin"/>
    <property type="match status" value="1"/>
</dbReference>
<keyword evidence="8" id="KW-0407">Ion channel</keyword>
<dbReference type="InterPro" id="IPR014710">
    <property type="entry name" value="RmlC-like_jellyroll"/>
</dbReference>
<feature type="transmembrane region" description="Helical" evidence="11">
    <location>
        <begin position="319"/>
        <end position="344"/>
    </location>
</feature>
<evidence type="ECO:0000256" key="6">
    <source>
        <dbReference type="ARBA" id="ARBA00023136"/>
    </source>
</evidence>
<dbReference type="Gene3D" id="2.60.120.10">
    <property type="entry name" value="Jelly Rolls"/>
    <property type="match status" value="1"/>
</dbReference>
<evidence type="ECO:0000256" key="5">
    <source>
        <dbReference type="ARBA" id="ARBA00023065"/>
    </source>
</evidence>
<dbReference type="PROSITE" id="PS00889">
    <property type="entry name" value="CNMP_BINDING_2"/>
    <property type="match status" value="1"/>
</dbReference>
<evidence type="ECO:0000256" key="11">
    <source>
        <dbReference type="SAM" id="Phobius"/>
    </source>
</evidence>
<feature type="transmembrane region" description="Helical" evidence="11">
    <location>
        <begin position="364"/>
        <end position="382"/>
    </location>
</feature>
<keyword evidence="3 11" id="KW-0812">Transmembrane</keyword>
<feature type="compositionally biased region" description="Low complexity" evidence="10">
    <location>
        <begin position="676"/>
        <end position="687"/>
    </location>
</feature>
<dbReference type="SUPFAM" id="SSF81324">
    <property type="entry name" value="Voltage-gated potassium channels"/>
    <property type="match status" value="1"/>
</dbReference>
<evidence type="ECO:0000313" key="13">
    <source>
        <dbReference type="EMBL" id="CAL1276164.1"/>
    </source>
</evidence>
<dbReference type="FunFam" id="1.10.287.70:FF:000100">
    <property type="entry name" value="Cyclic nucleotide-gated cation channel"/>
    <property type="match status" value="1"/>
</dbReference>
<dbReference type="InterPro" id="IPR018488">
    <property type="entry name" value="cNMP-bd_CS"/>
</dbReference>
<keyword evidence="14" id="KW-1185">Reference proteome</keyword>
<feature type="coiled-coil region" evidence="9">
    <location>
        <begin position="784"/>
        <end position="811"/>
    </location>
</feature>
<dbReference type="FunFam" id="2.60.120.10:FF:000002">
    <property type="entry name" value="Cyclic nucleotide gated channel alpha 1a"/>
    <property type="match status" value="1"/>
</dbReference>
<accession>A0AAV1ZXM1</accession>
<dbReference type="SUPFAM" id="SSF51206">
    <property type="entry name" value="cAMP-binding domain-like"/>
    <property type="match status" value="1"/>
</dbReference>
<evidence type="ECO:0000256" key="9">
    <source>
        <dbReference type="SAM" id="Coils"/>
    </source>
</evidence>
<organism evidence="13 14">
    <name type="scientific">Larinioides sclopetarius</name>
    <dbReference type="NCBI Taxonomy" id="280406"/>
    <lineage>
        <taxon>Eukaryota</taxon>
        <taxon>Metazoa</taxon>
        <taxon>Ecdysozoa</taxon>
        <taxon>Arthropoda</taxon>
        <taxon>Chelicerata</taxon>
        <taxon>Arachnida</taxon>
        <taxon>Araneae</taxon>
        <taxon>Araneomorphae</taxon>
        <taxon>Entelegynae</taxon>
        <taxon>Araneoidea</taxon>
        <taxon>Araneidae</taxon>
        <taxon>Larinioides</taxon>
    </lineage>
</organism>
<dbReference type="Pfam" id="PF00027">
    <property type="entry name" value="cNMP_binding"/>
    <property type="match status" value="1"/>
</dbReference>
<protein>
    <recommendedName>
        <fullName evidence="12">Cyclic nucleotide-binding domain-containing protein</fullName>
    </recommendedName>
</protein>
<comment type="caution">
    <text evidence="13">The sequence shown here is derived from an EMBL/GenBank/DDBJ whole genome shotgun (WGS) entry which is preliminary data.</text>
</comment>
<evidence type="ECO:0000256" key="10">
    <source>
        <dbReference type="SAM" id="MobiDB-lite"/>
    </source>
</evidence>
<dbReference type="PROSITE" id="PS50042">
    <property type="entry name" value="CNMP_BINDING_3"/>
    <property type="match status" value="1"/>
</dbReference>
<dbReference type="GO" id="GO:0030553">
    <property type="term" value="F:cGMP binding"/>
    <property type="evidence" value="ECO:0007669"/>
    <property type="project" value="TreeGrafter"/>
</dbReference>
<evidence type="ECO:0000256" key="4">
    <source>
        <dbReference type="ARBA" id="ARBA00022989"/>
    </source>
</evidence>
<dbReference type="InterPro" id="IPR005821">
    <property type="entry name" value="Ion_trans_dom"/>
</dbReference>
<keyword evidence="2" id="KW-0813">Transport</keyword>
<dbReference type="GO" id="GO:0044877">
    <property type="term" value="F:protein-containing complex binding"/>
    <property type="evidence" value="ECO:0007669"/>
    <property type="project" value="TreeGrafter"/>
</dbReference>
<feature type="region of interest" description="Disordered" evidence="10">
    <location>
        <begin position="671"/>
        <end position="691"/>
    </location>
</feature>
<dbReference type="AlphaFoldDB" id="A0AAV1ZXM1"/>
<dbReference type="PANTHER" id="PTHR45638">
    <property type="entry name" value="CYCLIC NUCLEOTIDE-GATED CATION CHANNEL SUBUNIT A"/>
    <property type="match status" value="1"/>
</dbReference>
<feature type="transmembrane region" description="Helical" evidence="11">
    <location>
        <begin position="220"/>
        <end position="242"/>
    </location>
</feature>
<evidence type="ECO:0000256" key="2">
    <source>
        <dbReference type="ARBA" id="ARBA00022448"/>
    </source>
</evidence>
<keyword evidence="9" id="KW-0175">Coiled coil</keyword>
<feature type="transmembrane region" description="Helical" evidence="11">
    <location>
        <begin position="262"/>
        <end position="286"/>
    </location>
</feature>
<name>A0AAV1ZXM1_9ARAC</name>
<keyword evidence="4 11" id="KW-1133">Transmembrane helix</keyword>
<dbReference type="EMBL" id="CAXIEN010000091">
    <property type="protein sequence ID" value="CAL1276164.1"/>
    <property type="molecule type" value="Genomic_DNA"/>
</dbReference>
<dbReference type="GO" id="GO:0005223">
    <property type="term" value="F:intracellularly cGMP-activated cation channel activity"/>
    <property type="evidence" value="ECO:0007669"/>
    <property type="project" value="TreeGrafter"/>
</dbReference>
<dbReference type="Pfam" id="PF00520">
    <property type="entry name" value="Ion_trans"/>
    <property type="match status" value="1"/>
</dbReference>
<gene>
    <name evidence="13" type="ORF">LARSCL_LOCUS8476</name>
</gene>
<sequence length="854" mass="96487">MQSGMRKISAFRENARIVKYSKCSKGAQADDDLDDVTVINSAVPENVKYGTAGSMTANGPRVVPGIITSSGGEMSCMVSNERRSVTNASTPLYAAGGPSTPSGPSDKQGSESRQSLIDTVTRRVTAPEPYAFVNKAHIGSDLEIPRKAREIRRREIKKDLEKWETSTSSSDRSMCKWTFVFDPSGRLCYYWSVVVSVAFLYNFWVIIYRFAFQEITVETLHAWFTLDYMADFIYILDIAVHFRTGYLEEGVLQTDSVKLRQYYVNSTMFYIDCMCLLPLDCLYLSIGFNSILRSFRIVKIYRFWAFLDRTERHTNYPNVFRALSLTHYVLVIFHWNACLFHIISKNGGFGSQDWFPKAEESNDVLIEYLHGFYWSTLTLAHIGGLPHPRTRGEYFFLLGQLLCGLFLFATVLGHVANIVTNISLPRKEFQAKLDSVKTYMRMRKVPGQLFNKVIKWFDYLWMTQKSSDEERSVGCLPDKLKAEIAIHVHLDTLKRVEIFQNTEQGFLRELVLRLRPVLFSPGDFICRKGEVGKEMYIVNRGRLQVVTDNGKTVLATLRAGSYFGEISVLNMGTAGNRRTASVRSVGYSDLFCLYKQDMWDVLKDYPAARVRLEAIAVKRLEKYKKEEDGKKMTSCITVPPAVSMGRSRSTPGLVESRGKVPLEEMPIPEDDLQVTSHSSGDPDSSASRGTARCHFQPTNFLSPTVTYTVPGTSSIQSCTSDSTNAEPHMPYTRSNVLSIIPSSPYRTRSPVPAYSANLDQQGWYAHPQPLPYVAATAVPVHSEREALMSEVKRLREKLVNLEADNTNMRIQLSQQQWDFENRLTGLELQLCTTSGATTSPSIPSPDENNQESII</sequence>
<feature type="domain" description="Cyclic nucleotide-binding" evidence="12">
    <location>
        <begin position="498"/>
        <end position="602"/>
    </location>
</feature>
<evidence type="ECO:0000256" key="7">
    <source>
        <dbReference type="ARBA" id="ARBA00023286"/>
    </source>
</evidence>
<evidence type="ECO:0000313" key="14">
    <source>
        <dbReference type="Proteomes" id="UP001497382"/>
    </source>
</evidence>
<keyword evidence="5" id="KW-0406">Ion transport</keyword>
<dbReference type="SMART" id="SM00100">
    <property type="entry name" value="cNMP"/>
    <property type="match status" value="1"/>
</dbReference>
<dbReference type="Proteomes" id="UP001497382">
    <property type="component" value="Unassembled WGS sequence"/>
</dbReference>
<dbReference type="PANTHER" id="PTHR45638:SF4">
    <property type="entry name" value="CYCLIC NUCLEOTIDE-BINDING DOMAIN-CONTAINING PROTEIN"/>
    <property type="match status" value="1"/>
</dbReference>
<dbReference type="PROSITE" id="PS00888">
    <property type="entry name" value="CNMP_BINDING_1"/>
    <property type="match status" value="1"/>
</dbReference>
<dbReference type="Gene3D" id="1.10.287.70">
    <property type="match status" value="1"/>
</dbReference>
<evidence type="ECO:0000256" key="1">
    <source>
        <dbReference type="ARBA" id="ARBA00004141"/>
    </source>
</evidence>
<dbReference type="CDD" id="cd00038">
    <property type="entry name" value="CAP_ED"/>
    <property type="match status" value="1"/>
</dbReference>
<feature type="transmembrane region" description="Helical" evidence="11">
    <location>
        <begin position="189"/>
        <end position="208"/>
    </location>
</feature>
<dbReference type="InterPro" id="IPR000595">
    <property type="entry name" value="cNMP-bd_dom"/>
</dbReference>
<evidence type="ECO:0000256" key="3">
    <source>
        <dbReference type="ARBA" id="ARBA00022692"/>
    </source>
</evidence>
<dbReference type="GO" id="GO:0005222">
    <property type="term" value="F:intracellularly cAMP-activated cation channel activity"/>
    <property type="evidence" value="ECO:0007669"/>
    <property type="project" value="TreeGrafter"/>
</dbReference>
<dbReference type="FunFam" id="1.10.287.630:FF:000001">
    <property type="entry name" value="Cyclic nucleotide-gated channel alpha 3"/>
    <property type="match status" value="1"/>
</dbReference>
<dbReference type="InterPro" id="IPR018490">
    <property type="entry name" value="cNMP-bd_dom_sf"/>
</dbReference>
<evidence type="ECO:0000256" key="8">
    <source>
        <dbReference type="ARBA" id="ARBA00023303"/>
    </source>
</evidence>
<feature type="transmembrane region" description="Helical" evidence="11">
    <location>
        <begin position="394"/>
        <end position="416"/>
    </location>
</feature>
<keyword evidence="7" id="KW-1071">Ligand-gated ion channel</keyword>
<evidence type="ECO:0000259" key="12">
    <source>
        <dbReference type="PROSITE" id="PS50042"/>
    </source>
</evidence>
<comment type="subcellular location">
    <subcellularLocation>
        <location evidence="1">Membrane</location>
        <topology evidence="1">Multi-pass membrane protein</topology>
    </subcellularLocation>
</comment>
<feature type="region of interest" description="Disordered" evidence="10">
    <location>
        <begin position="89"/>
        <end position="116"/>
    </location>
</feature>
<proteinExistence type="predicted"/>
<keyword evidence="6 11" id="KW-0472">Membrane</keyword>
<dbReference type="GO" id="GO:0017071">
    <property type="term" value="C:intracellular cyclic nucleotide activated cation channel complex"/>
    <property type="evidence" value="ECO:0007669"/>
    <property type="project" value="TreeGrafter"/>
</dbReference>
<feature type="compositionally biased region" description="Polar residues" evidence="10">
    <location>
        <begin position="99"/>
        <end position="116"/>
    </location>
</feature>